<dbReference type="InterPro" id="IPR000836">
    <property type="entry name" value="PRTase_dom"/>
</dbReference>
<dbReference type="OrthoDB" id="5242900at2"/>
<dbReference type="Pfam" id="PF00156">
    <property type="entry name" value="Pribosyltran"/>
    <property type="match status" value="1"/>
</dbReference>
<dbReference type="Gene3D" id="3.40.50.2020">
    <property type="match status" value="1"/>
</dbReference>
<organism evidence="3 4">
    <name type="scientific">Microcella pacifica</name>
    <dbReference type="NCBI Taxonomy" id="2591847"/>
    <lineage>
        <taxon>Bacteria</taxon>
        <taxon>Bacillati</taxon>
        <taxon>Actinomycetota</taxon>
        <taxon>Actinomycetes</taxon>
        <taxon>Micrococcales</taxon>
        <taxon>Microbacteriaceae</taxon>
        <taxon>Microcella</taxon>
    </lineage>
</organism>
<dbReference type="PANTHER" id="PTHR47505">
    <property type="entry name" value="DNA UTILIZATION PROTEIN YHGH"/>
    <property type="match status" value="1"/>
</dbReference>
<comment type="caution">
    <text evidence="3">The sequence shown here is derived from an EMBL/GenBank/DDBJ whole genome shotgun (WGS) entry which is preliminary data.</text>
</comment>
<dbReference type="AlphaFoldDB" id="A0A9E5JNP2"/>
<dbReference type="EMBL" id="VIKT02000008">
    <property type="protein sequence ID" value="NHF62850.1"/>
    <property type="molecule type" value="Genomic_DNA"/>
</dbReference>
<dbReference type="InterPro" id="IPR029057">
    <property type="entry name" value="PRTase-like"/>
</dbReference>
<comment type="similarity">
    <text evidence="1">Belongs to the ComF/GntX family.</text>
</comment>
<reference evidence="3 4" key="2">
    <citation type="submission" date="2020-03" db="EMBL/GenBank/DDBJ databases">
        <title>Chryseoglobus sp. isolated from a deep-sea seamount.</title>
        <authorList>
            <person name="Zhang D.-C."/>
        </authorList>
    </citation>
    <scope>NUCLEOTIDE SEQUENCE [LARGE SCALE GENOMIC DNA]</scope>
    <source>
        <strain evidence="3 4">KN1116</strain>
    </source>
</reference>
<evidence type="ECO:0000313" key="4">
    <source>
        <dbReference type="Proteomes" id="UP000818266"/>
    </source>
</evidence>
<sequence length="206" mass="21890">MLEATPGTGDLVGGVPVPLVAPLLYDGVPRRVILALKEHDRTELARALRPAVLAALETAYARATPGSTPLLVPVPGGSPGAARRGYHPAELLARRAGLRVTRALRPARGRARAQKRLTLAQRHEVDAARWRVSPRVRGARVVLLDDVVTSGSTLRAAARALRAAGAEVVACAAVAATPRRVGESSILWRFSDEPPGRIDDKHEGED</sequence>
<protein>
    <submittedName>
        <fullName evidence="3">ComF family protein</fullName>
    </submittedName>
</protein>
<proteinExistence type="inferred from homology"/>
<dbReference type="SUPFAM" id="SSF53271">
    <property type="entry name" value="PRTase-like"/>
    <property type="match status" value="1"/>
</dbReference>
<name>A0A9E5JNP2_9MICO</name>
<dbReference type="InterPro" id="IPR051910">
    <property type="entry name" value="ComF/GntX_DNA_util-trans"/>
</dbReference>
<dbReference type="Proteomes" id="UP000818266">
    <property type="component" value="Unassembled WGS sequence"/>
</dbReference>
<gene>
    <name evidence="3" type="ORF">FK219_006315</name>
</gene>
<evidence type="ECO:0000259" key="2">
    <source>
        <dbReference type="Pfam" id="PF00156"/>
    </source>
</evidence>
<keyword evidence="4" id="KW-1185">Reference proteome</keyword>
<dbReference type="PANTHER" id="PTHR47505:SF1">
    <property type="entry name" value="DNA UTILIZATION PROTEIN YHGH"/>
    <property type="match status" value="1"/>
</dbReference>
<feature type="domain" description="Phosphoribosyltransferase" evidence="2">
    <location>
        <begin position="82"/>
        <end position="197"/>
    </location>
</feature>
<accession>A0A9E5JNP2</accession>
<evidence type="ECO:0000313" key="3">
    <source>
        <dbReference type="EMBL" id="NHF62850.1"/>
    </source>
</evidence>
<evidence type="ECO:0000256" key="1">
    <source>
        <dbReference type="ARBA" id="ARBA00008007"/>
    </source>
</evidence>
<reference evidence="3 4" key="1">
    <citation type="submission" date="2019-06" db="EMBL/GenBank/DDBJ databases">
        <authorList>
            <person name="De-Chao Zhang Q."/>
        </authorList>
    </citation>
    <scope>NUCLEOTIDE SEQUENCE [LARGE SCALE GENOMIC DNA]</scope>
    <source>
        <strain evidence="3 4">KN1116</strain>
    </source>
</reference>
<dbReference type="CDD" id="cd06223">
    <property type="entry name" value="PRTases_typeI"/>
    <property type="match status" value="1"/>
</dbReference>